<dbReference type="InterPro" id="IPR022385">
    <property type="entry name" value="Rhs_assc_core"/>
</dbReference>
<feature type="chain" id="PRO_5012548985" description="DUF6443 domain-containing protein" evidence="1">
    <location>
        <begin position="19"/>
        <end position="903"/>
    </location>
</feature>
<dbReference type="Proteomes" id="UP000189883">
    <property type="component" value="Chromosome"/>
</dbReference>
<dbReference type="InterPro" id="IPR045619">
    <property type="entry name" value="DUF6443"/>
</dbReference>
<dbReference type="Pfam" id="PF20041">
    <property type="entry name" value="DUF6443"/>
    <property type="match status" value="1"/>
</dbReference>
<name>A0A1S7DPV0_RIEAN</name>
<evidence type="ECO:0000313" key="4">
    <source>
        <dbReference type="Proteomes" id="UP000189883"/>
    </source>
</evidence>
<organism evidence="3 4">
    <name type="scientific">Riemerella anatipestifer</name>
    <name type="common">Moraxella anatipestifer</name>
    <dbReference type="NCBI Taxonomy" id="34085"/>
    <lineage>
        <taxon>Bacteria</taxon>
        <taxon>Pseudomonadati</taxon>
        <taxon>Bacteroidota</taxon>
        <taxon>Flavobacteriia</taxon>
        <taxon>Flavobacteriales</taxon>
        <taxon>Weeksellaceae</taxon>
        <taxon>Riemerella</taxon>
    </lineage>
</organism>
<dbReference type="RefSeq" id="WP_079206351.1">
    <property type="nucleotide sequence ID" value="NZ_CP011859.1"/>
</dbReference>
<evidence type="ECO:0000313" key="3">
    <source>
        <dbReference type="EMBL" id="AQY21157.1"/>
    </source>
</evidence>
<feature type="signal peptide" evidence="1">
    <location>
        <begin position="1"/>
        <end position="18"/>
    </location>
</feature>
<keyword evidence="1" id="KW-0732">Signal</keyword>
<dbReference type="AlphaFoldDB" id="A0A1S7DPV0"/>
<protein>
    <recommendedName>
        <fullName evidence="2">DUF6443 domain-containing protein</fullName>
    </recommendedName>
</protein>
<reference evidence="3 4" key="1">
    <citation type="submission" date="2015-06" db="EMBL/GenBank/DDBJ databases">
        <title>R. anatipestifer strain HXb2 is the most virulent strain so far, and the genome sequence would help us uncover the pathogenesis.</title>
        <authorList>
            <person name="Hu Q."/>
            <person name="Qi J."/>
            <person name="Bo H."/>
            <person name="Liu G."/>
            <person name="Tao M."/>
            <person name="Ding Y."/>
            <person name="Xue Y."/>
        </authorList>
    </citation>
    <scope>NUCLEOTIDE SEQUENCE [LARGE SCALE GENOMIC DNA]</scope>
    <source>
        <strain evidence="3 4">HXb2</strain>
    </source>
</reference>
<dbReference type="PANTHER" id="PTHR32305:SF15">
    <property type="entry name" value="PROTEIN RHSA-RELATED"/>
    <property type="match status" value="1"/>
</dbReference>
<gene>
    <name evidence="3" type="ORF">AB406_0193</name>
</gene>
<sequence>MKKHLFLLFWLFSLGSWAQSLPSTENYIYTKTCLSADCVKKSETVQYYDGLGRPKQIVGVKATPKGRDLVTPIEYDAFGRQAKDYLPIPQSGTLGGGIYANPQSNASPTYGSEKIYAEKIFENSPLDRVLAQVQVGNDWSNRPINFGYDANTTADAVKKYTTSTTWVDGATVSILTLSGVYDNAQLYKNTVTDEDGNTTIEFKNGEGQTLLVRKTDGTQNIDTYYVYNEYNQLAFVIPPLAAAKPSLGTSDLDALCYQYRYDGKNRLVEKKLPGKGWEWMVYDQQDRLVLSQDALQRGKEWFFTKYDALGRVVYTGLFSNTASRVSMQTALSNMNVNRANNERRTDAPFTLNGATVYYTREAFPKSSFKLLSVNYYDTYPADAPAVPTNIMGQETLKPTITNNRSTKGLPTAVYLKNLEDDAWTKTYTYYDTKARPIATHSINHLGGYTKTESLLDFSGVVLSQNTIHKRDSGSSEVKVAERLTYDHQNRLLQHYHKVDSGVEELLANHAYDELGRVAVKKVGGSIGAPLQQLDYSYNIRGWLTKLNRPEALGTDLFGFELRYQNPVASDVKQQPRYNGNIAQMDWVSRQDGQLRRYTYQYDPLNRLRNAYYSKPNATVPITNAYDEYLAYDANGNITTLYRFGGSDQNMAVKIDELTYTYNGNQLTKVVDATRNISGYPLGGNAITYDANGNMTSLLDKKISRIGYNTLNLPNQVQSAAGKLSYTYRADGAKLKKEFNTNVIDYLDGFQYEASRLQFFPTSEGYYDYLHKRYVYHYIDHLGNVRLSYYKGSNNLVIDKESNYYPFGLEHTGYNGLLGNQSYKYSFQGQERQDETGWLSFKWRNYLPDVGRFFNIDPLAEKFTYWTPYAFSGNRVIDARELEGLEPVEINKTNSLCILNNTDF</sequence>
<dbReference type="PANTHER" id="PTHR32305">
    <property type="match status" value="1"/>
</dbReference>
<evidence type="ECO:0000256" key="1">
    <source>
        <dbReference type="SAM" id="SignalP"/>
    </source>
</evidence>
<feature type="domain" description="DUF6443" evidence="2">
    <location>
        <begin position="32"/>
        <end position="141"/>
    </location>
</feature>
<proteinExistence type="predicted"/>
<accession>A0A1S7DPV0</accession>
<dbReference type="Gene3D" id="2.180.10.10">
    <property type="entry name" value="RHS repeat-associated core"/>
    <property type="match status" value="1"/>
</dbReference>
<dbReference type="NCBIfam" id="TIGR03696">
    <property type="entry name" value="Rhs_assc_core"/>
    <property type="match status" value="1"/>
</dbReference>
<dbReference type="EMBL" id="CP011859">
    <property type="protein sequence ID" value="AQY21157.1"/>
    <property type="molecule type" value="Genomic_DNA"/>
</dbReference>
<evidence type="ECO:0000259" key="2">
    <source>
        <dbReference type="Pfam" id="PF20041"/>
    </source>
</evidence>
<dbReference type="InterPro" id="IPR050708">
    <property type="entry name" value="T6SS_VgrG/RHS"/>
</dbReference>